<sequence>MKRLITALLSTSILLVGCGNDSTSSTDTESPKTTETKQVAQADQAVLDVYQAYQDTLGKTGSADAKALAKIEYTGESEPLRAATIGAKNLNVTPGKVVKSFQQGDVAYIIHEFNDADGSPLPNRASKLFLKKDGEWKAVIAPTTFEPAIFTTLAEMFDSFNADEYGVNAKAAEAVGNTPEDEQDKVFTRVNAQTDYMALEMNSNILMIYGMALGNEGNPEVLVDYYSDYADWYVDEQDLLLKTAKAGTDYEKYLIALDPLKESLQKKLGKYADQLNMELG</sequence>
<evidence type="ECO:0000313" key="2">
    <source>
        <dbReference type="Proteomes" id="UP000439752"/>
    </source>
</evidence>
<dbReference type="AlphaFoldDB" id="A0A653I7R9"/>
<dbReference type="Proteomes" id="UP000439752">
    <property type="component" value="Unassembled WGS sequence"/>
</dbReference>
<proteinExistence type="predicted"/>
<accession>A0A653I7R9</accession>
<reference evidence="1 2" key="1">
    <citation type="submission" date="2019-10" db="EMBL/GenBank/DDBJ databases">
        <authorList>
            <person name="Karimi E."/>
        </authorList>
    </citation>
    <scope>NUCLEOTIDE SEQUENCE [LARGE SCALE GENOMIC DNA]</scope>
    <source>
        <strain evidence="1">Exiguobacterium sp. 9Y</strain>
    </source>
</reference>
<protein>
    <recommendedName>
        <fullName evidence="3">Lipoprotein</fullName>
    </recommendedName>
</protein>
<organism evidence="1 2">
    <name type="scientific">Exiguobacterium oxidotolerans</name>
    <dbReference type="NCBI Taxonomy" id="223958"/>
    <lineage>
        <taxon>Bacteria</taxon>
        <taxon>Bacillati</taxon>
        <taxon>Bacillota</taxon>
        <taxon>Bacilli</taxon>
        <taxon>Bacillales</taxon>
        <taxon>Bacillales Family XII. Incertae Sedis</taxon>
        <taxon>Exiguobacterium</taxon>
    </lineage>
</organism>
<evidence type="ECO:0008006" key="3">
    <source>
        <dbReference type="Google" id="ProtNLM"/>
    </source>
</evidence>
<dbReference type="EMBL" id="CABWKQ010000014">
    <property type="protein sequence ID" value="VWX35146.1"/>
    <property type="molecule type" value="Genomic_DNA"/>
</dbReference>
<gene>
    <name evidence="1" type="ORF">EXIGUO9Y_210036</name>
</gene>
<keyword evidence="2" id="KW-1185">Reference proteome</keyword>
<dbReference type="PROSITE" id="PS51257">
    <property type="entry name" value="PROKAR_LIPOPROTEIN"/>
    <property type="match status" value="1"/>
</dbReference>
<evidence type="ECO:0000313" key="1">
    <source>
        <dbReference type="EMBL" id="VWX35146.1"/>
    </source>
</evidence>
<name>A0A653I7R9_9BACL</name>
<dbReference type="RefSeq" id="WP_159173092.1">
    <property type="nucleotide sequence ID" value="NZ_LR732311.1"/>
</dbReference>